<comment type="caution">
    <text evidence="1">The sequence shown here is derived from an EMBL/GenBank/DDBJ whole genome shotgun (WGS) entry which is preliminary data.</text>
</comment>
<dbReference type="Proteomes" id="UP000265520">
    <property type="component" value="Unassembled WGS sequence"/>
</dbReference>
<reference evidence="1 2" key="1">
    <citation type="journal article" date="2018" name="Front. Plant Sci.">
        <title>Red Clover (Trifolium pratense) and Zigzag Clover (T. medium) - A Picture of Genomic Similarities and Differences.</title>
        <authorList>
            <person name="Dluhosova J."/>
            <person name="Istvanek J."/>
            <person name="Nedelnik J."/>
            <person name="Repkova J."/>
        </authorList>
    </citation>
    <scope>NUCLEOTIDE SEQUENCE [LARGE SCALE GENOMIC DNA]</scope>
    <source>
        <strain evidence="2">cv. 10/8</strain>
        <tissue evidence="1">Leaf</tissue>
    </source>
</reference>
<keyword evidence="2" id="KW-1185">Reference proteome</keyword>
<evidence type="ECO:0000313" key="2">
    <source>
        <dbReference type="Proteomes" id="UP000265520"/>
    </source>
</evidence>
<name>A0A392VTM7_9FABA</name>
<feature type="non-terminal residue" evidence="1">
    <location>
        <position position="1"/>
    </location>
</feature>
<dbReference type="AlphaFoldDB" id="A0A392VTM7"/>
<dbReference type="EMBL" id="LXQA011234300">
    <property type="protein sequence ID" value="MCI90065.1"/>
    <property type="molecule type" value="Genomic_DNA"/>
</dbReference>
<organism evidence="1 2">
    <name type="scientific">Trifolium medium</name>
    <dbReference type="NCBI Taxonomy" id="97028"/>
    <lineage>
        <taxon>Eukaryota</taxon>
        <taxon>Viridiplantae</taxon>
        <taxon>Streptophyta</taxon>
        <taxon>Embryophyta</taxon>
        <taxon>Tracheophyta</taxon>
        <taxon>Spermatophyta</taxon>
        <taxon>Magnoliopsida</taxon>
        <taxon>eudicotyledons</taxon>
        <taxon>Gunneridae</taxon>
        <taxon>Pentapetalae</taxon>
        <taxon>rosids</taxon>
        <taxon>fabids</taxon>
        <taxon>Fabales</taxon>
        <taxon>Fabaceae</taxon>
        <taxon>Papilionoideae</taxon>
        <taxon>50 kb inversion clade</taxon>
        <taxon>NPAAA clade</taxon>
        <taxon>Hologalegina</taxon>
        <taxon>IRL clade</taxon>
        <taxon>Trifolieae</taxon>
        <taxon>Trifolium</taxon>
    </lineage>
</organism>
<evidence type="ECO:0000313" key="1">
    <source>
        <dbReference type="EMBL" id="MCI90065.1"/>
    </source>
</evidence>
<accession>A0A392VTM7</accession>
<sequence>PTRATLSPITLISGDPLISDDCLSHEDLLSGTGDLLFVLPFQLEQ</sequence>
<protein>
    <submittedName>
        <fullName evidence="1">Uncharacterized protein</fullName>
    </submittedName>
</protein>
<proteinExistence type="predicted"/>